<dbReference type="EC" id="2.7.13.3" evidence="3"/>
<dbReference type="CDD" id="cd00082">
    <property type="entry name" value="HisKA"/>
    <property type="match status" value="1"/>
</dbReference>
<dbReference type="GO" id="GO:0016036">
    <property type="term" value="P:cellular response to phosphate starvation"/>
    <property type="evidence" value="ECO:0007669"/>
    <property type="project" value="TreeGrafter"/>
</dbReference>
<evidence type="ECO:0000256" key="13">
    <source>
        <dbReference type="ARBA" id="ARBA00023136"/>
    </source>
</evidence>
<dbReference type="NCBIfam" id="NF046044">
    <property type="entry name" value="PnpS"/>
    <property type="match status" value="1"/>
</dbReference>
<name>A0A1I5XNL1_9LACT</name>
<dbReference type="CDD" id="cd00075">
    <property type="entry name" value="HATPase"/>
    <property type="match status" value="1"/>
</dbReference>
<keyword evidence="6" id="KW-0808">Transferase</keyword>
<dbReference type="InterPro" id="IPR004358">
    <property type="entry name" value="Sig_transdc_His_kin-like_C"/>
</dbReference>
<keyword evidence="13 14" id="KW-0472">Membrane</keyword>
<evidence type="ECO:0000256" key="2">
    <source>
        <dbReference type="ARBA" id="ARBA00004651"/>
    </source>
</evidence>
<dbReference type="STRING" id="82801.SAMN04488506_1519"/>
<evidence type="ECO:0000256" key="4">
    <source>
        <dbReference type="ARBA" id="ARBA00022475"/>
    </source>
</evidence>
<dbReference type="InterPro" id="IPR036890">
    <property type="entry name" value="HATPase_C_sf"/>
</dbReference>
<dbReference type="InterPro" id="IPR036097">
    <property type="entry name" value="HisK_dim/P_sf"/>
</dbReference>
<dbReference type="OrthoDB" id="9813151at2"/>
<evidence type="ECO:0000256" key="7">
    <source>
        <dbReference type="ARBA" id="ARBA00022692"/>
    </source>
</evidence>
<sequence length="591" mass="67078">MKQLHLRILSTFVIIFVLFSLVFGFFLNNLLSEHSRDRQRDALIEQARLMSFFLSENMEADANTSEIMEQVNNLSIQLDERITIIGVDGEVAFDSETNAEELENHAYREEVKAVLNGEAYGIGSRVSSSTGVEEYYVAIPLLDPSGEMSGVLRLSQPVDTITQLYKEINQSLIIFILIAVLVASFITYLTTKRIVRPIEEVMDVTKELSEKHYNARYSGQGFGEISKLGSTVNELAESLENQMLQIKQNDERLYELINHLVIGVMLLDNQRNIQMVNPAMSRILGEDTSQLLGSSYVEAIKSYGLSHIIERAYRRKKAQNNEIYFYYPEDKIVDANIVPINGKNPGELNVIVLLYDITEIRRLEKVRTDFVANASHELRTPVTALKGFAETLLDGAKEDKEILEQFLEIMLKESIRLDSIVNDILELSRVEQKQVPLKSEDVRVKDAVESTFKLVRQKAESKHMELIVIEEDEMTIQTDLNRLKQVLANLINNAIVYTQENGKVTVKIYREHEFAVIEVKDNGIGIPEDEQDRIFERFYRVDKARSRNSGGTGLGLSIVKYLVENLHGTISVSSKLGLGTTFTVKLPSQLI</sequence>
<dbReference type="InterPro" id="IPR003594">
    <property type="entry name" value="HATPase_dom"/>
</dbReference>
<evidence type="ECO:0000256" key="1">
    <source>
        <dbReference type="ARBA" id="ARBA00000085"/>
    </source>
</evidence>
<feature type="domain" description="PAS" evidence="16">
    <location>
        <begin position="249"/>
        <end position="297"/>
    </location>
</feature>
<evidence type="ECO:0000259" key="17">
    <source>
        <dbReference type="PROSITE" id="PS50885"/>
    </source>
</evidence>
<dbReference type="Gene3D" id="3.30.450.20">
    <property type="entry name" value="PAS domain"/>
    <property type="match status" value="1"/>
</dbReference>
<dbReference type="Gene3D" id="1.10.287.130">
    <property type="match status" value="1"/>
</dbReference>
<dbReference type="SMART" id="SM00388">
    <property type="entry name" value="HisKA"/>
    <property type="match status" value="1"/>
</dbReference>
<dbReference type="InterPro" id="IPR035965">
    <property type="entry name" value="PAS-like_dom_sf"/>
</dbReference>
<feature type="domain" description="HAMP" evidence="17">
    <location>
        <begin position="192"/>
        <end position="244"/>
    </location>
</feature>
<dbReference type="SMART" id="SM00304">
    <property type="entry name" value="HAMP"/>
    <property type="match status" value="1"/>
</dbReference>
<keyword evidence="7 14" id="KW-0812">Transmembrane</keyword>
<dbReference type="PROSITE" id="PS50885">
    <property type="entry name" value="HAMP"/>
    <property type="match status" value="1"/>
</dbReference>
<gene>
    <name evidence="18" type="ORF">SAMN04488506_1519</name>
</gene>
<evidence type="ECO:0000256" key="9">
    <source>
        <dbReference type="ARBA" id="ARBA00022777"/>
    </source>
</evidence>
<dbReference type="InterPro" id="IPR003661">
    <property type="entry name" value="HisK_dim/P_dom"/>
</dbReference>
<evidence type="ECO:0000256" key="10">
    <source>
        <dbReference type="ARBA" id="ARBA00022840"/>
    </source>
</evidence>
<keyword evidence="5" id="KW-0597">Phosphoprotein</keyword>
<keyword evidence="12" id="KW-0902">Two-component regulatory system</keyword>
<dbReference type="Proteomes" id="UP000199136">
    <property type="component" value="Unassembled WGS sequence"/>
</dbReference>
<dbReference type="FunFam" id="1.10.287.130:FF:000008">
    <property type="entry name" value="Two-component sensor histidine kinase"/>
    <property type="match status" value="1"/>
</dbReference>
<keyword evidence="11 14" id="KW-1133">Transmembrane helix</keyword>
<dbReference type="PANTHER" id="PTHR45453:SF1">
    <property type="entry name" value="PHOSPHATE REGULON SENSOR PROTEIN PHOR"/>
    <property type="match status" value="1"/>
</dbReference>
<dbReference type="InterPro" id="IPR003660">
    <property type="entry name" value="HAMP_dom"/>
</dbReference>
<evidence type="ECO:0000256" key="6">
    <source>
        <dbReference type="ARBA" id="ARBA00022679"/>
    </source>
</evidence>
<dbReference type="InterPro" id="IPR029151">
    <property type="entry name" value="Sensor-like_sf"/>
</dbReference>
<organism evidence="18 19">
    <name type="scientific">Desemzia incerta</name>
    <dbReference type="NCBI Taxonomy" id="82801"/>
    <lineage>
        <taxon>Bacteria</taxon>
        <taxon>Bacillati</taxon>
        <taxon>Bacillota</taxon>
        <taxon>Bacilli</taxon>
        <taxon>Lactobacillales</taxon>
        <taxon>Carnobacteriaceae</taxon>
        <taxon>Desemzia</taxon>
    </lineage>
</organism>
<dbReference type="GO" id="GO:0000155">
    <property type="term" value="F:phosphorelay sensor kinase activity"/>
    <property type="evidence" value="ECO:0007669"/>
    <property type="project" value="InterPro"/>
</dbReference>
<dbReference type="InterPro" id="IPR000014">
    <property type="entry name" value="PAS"/>
</dbReference>
<dbReference type="Pfam" id="PF16736">
    <property type="entry name" value="sCache_like"/>
    <property type="match status" value="1"/>
</dbReference>
<dbReference type="PRINTS" id="PR00344">
    <property type="entry name" value="BCTRLSENSOR"/>
</dbReference>
<dbReference type="PANTHER" id="PTHR45453">
    <property type="entry name" value="PHOSPHATE REGULON SENSOR PROTEIN PHOR"/>
    <property type="match status" value="1"/>
</dbReference>
<feature type="transmembrane region" description="Helical" evidence="14">
    <location>
        <begin position="6"/>
        <end position="31"/>
    </location>
</feature>
<evidence type="ECO:0000256" key="3">
    <source>
        <dbReference type="ARBA" id="ARBA00012438"/>
    </source>
</evidence>
<dbReference type="RefSeq" id="WP_092480557.1">
    <property type="nucleotide sequence ID" value="NZ_FOXW01000005.1"/>
</dbReference>
<reference evidence="18 19" key="1">
    <citation type="submission" date="2016-10" db="EMBL/GenBank/DDBJ databases">
        <authorList>
            <person name="de Groot N.N."/>
        </authorList>
    </citation>
    <scope>NUCLEOTIDE SEQUENCE [LARGE SCALE GENOMIC DNA]</scope>
    <source>
        <strain evidence="18 19">DSM 20581</strain>
    </source>
</reference>
<dbReference type="EMBL" id="FOXW01000005">
    <property type="protein sequence ID" value="SFQ33565.1"/>
    <property type="molecule type" value="Genomic_DNA"/>
</dbReference>
<dbReference type="SMART" id="SM00091">
    <property type="entry name" value="PAS"/>
    <property type="match status" value="1"/>
</dbReference>
<dbReference type="NCBIfam" id="TIGR00229">
    <property type="entry name" value="sensory_box"/>
    <property type="match status" value="1"/>
</dbReference>
<evidence type="ECO:0000256" key="11">
    <source>
        <dbReference type="ARBA" id="ARBA00022989"/>
    </source>
</evidence>
<dbReference type="InterPro" id="IPR005467">
    <property type="entry name" value="His_kinase_dom"/>
</dbReference>
<dbReference type="SUPFAM" id="SSF55785">
    <property type="entry name" value="PYP-like sensor domain (PAS domain)"/>
    <property type="match status" value="1"/>
</dbReference>
<protein>
    <recommendedName>
        <fullName evidence="3">histidine kinase</fullName>
        <ecNumber evidence="3">2.7.13.3</ecNumber>
    </recommendedName>
</protein>
<evidence type="ECO:0000259" key="15">
    <source>
        <dbReference type="PROSITE" id="PS50109"/>
    </source>
</evidence>
<dbReference type="Pfam" id="PF02518">
    <property type="entry name" value="HATPase_c"/>
    <property type="match status" value="1"/>
</dbReference>
<evidence type="ECO:0000256" key="12">
    <source>
        <dbReference type="ARBA" id="ARBA00023012"/>
    </source>
</evidence>
<evidence type="ECO:0000259" key="16">
    <source>
        <dbReference type="PROSITE" id="PS50112"/>
    </source>
</evidence>
<dbReference type="SMART" id="SM00387">
    <property type="entry name" value="HATPase_c"/>
    <property type="match status" value="1"/>
</dbReference>
<keyword evidence="4" id="KW-1003">Cell membrane</keyword>
<dbReference type="CDD" id="cd00130">
    <property type="entry name" value="PAS"/>
    <property type="match status" value="1"/>
</dbReference>
<comment type="catalytic activity">
    <reaction evidence="1">
        <text>ATP + protein L-histidine = ADP + protein N-phospho-L-histidine.</text>
        <dbReference type="EC" id="2.7.13.3"/>
    </reaction>
</comment>
<dbReference type="GO" id="GO:0005886">
    <property type="term" value="C:plasma membrane"/>
    <property type="evidence" value="ECO:0007669"/>
    <property type="project" value="UniProtKB-SubCell"/>
</dbReference>
<accession>A0A1I5XNL1</accession>
<evidence type="ECO:0000256" key="14">
    <source>
        <dbReference type="SAM" id="Phobius"/>
    </source>
</evidence>
<dbReference type="GO" id="GO:0004721">
    <property type="term" value="F:phosphoprotein phosphatase activity"/>
    <property type="evidence" value="ECO:0007669"/>
    <property type="project" value="TreeGrafter"/>
</dbReference>
<dbReference type="FunFam" id="3.30.565.10:FF:000023">
    <property type="entry name" value="PAS domain-containing sensor histidine kinase"/>
    <property type="match status" value="1"/>
</dbReference>
<dbReference type="SUPFAM" id="SSF158472">
    <property type="entry name" value="HAMP domain-like"/>
    <property type="match status" value="1"/>
</dbReference>
<dbReference type="InterPro" id="IPR031967">
    <property type="entry name" value="PhoR_single_Cache-like_dom"/>
</dbReference>
<dbReference type="Pfam" id="PF00672">
    <property type="entry name" value="HAMP"/>
    <property type="match status" value="1"/>
</dbReference>
<feature type="domain" description="Histidine kinase" evidence="15">
    <location>
        <begin position="373"/>
        <end position="590"/>
    </location>
</feature>
<dbReference type="SUPFAM" id="SSF103190">
    <property type="entry name" value="Sensory domain-like"/>
    <property type="match status" value="1"/>
</dbReference>
<evidence type="ECO:0000313" key="18">
    <source>
        <dbReference type="EMBL" id="SFQ33565.1"/>
    </source>
</evidence>
<evidence type="ECO:0000256" key="8">
    <source>
        <dbReference type="ARBA" id="ARBA00022741"/>
    </source>
</evidence>
<dbReference type="Pfam" id="PF00512">
    <property type="entry name" value="HisKA"/>
    <property type="match status" value="1"/>
</dbReference>
<dbReference type="Gene3D" id="6.10.340.10">
    <property type="match status" value="1"/>
</dbReference>
<evidence type="ECO:0000313" key="19">
    <source>
        <dbReference type="Proteomes" id="UP000199136"/>
    </source>
</evidence>
<dbReference type="SUPFAM" id="SSF47384">
    <property type="entry name" value="Homodimeric domain of signal transducing histidine kinase"/>
    <property type="match status" value="1"/>
</dbReference>
<dbReference type="Gene3D" id="3.30.565.10">
    <property type="entry name" value="Histidine kinase-like ATPase, C-terminal domain"/>
    <property type="match status" value="1"/>
</dbReference>
<dbReference type="SUPFAM" id="SSF55874">
    <property type="entry name" value="ATPase domain of HSP90 chaperone/DNA topoisomerase II/histidine kinase"/>
    <property type="match status" value="1"/>
</dbReference>
<keyword evidence="19" id="KW-1185">Reference proteome</keyword>
<dbReference type="InterPro" id="IPR050351">
    <property type="entry name" value="BphY/WalK/GraS-like"/>
</dbReference>
<dbReference type="AlphaFoldDB" id="A0A1I5XNL1"/>
<dbReference type="PROSITE" id="PS50109">
    <property type="entry name" value="HIS_KIN"/>
    <property type="match status" value="1"/>
</dbReference>
<proteinExistence type="predicted"/>
<dbReference type="CDD" id="cd06225">
    <property type="entry name" value="HAMP"/>
    <property type="match status" value="1"/>
</dbReference>
<dbReference type="PROSITE" id="PS50112">
    <property type="entry name" value="PAS"/>
    <property type="match status" value="1"/>
</dbReference>
<comment type="subcellular location">
    <subcellularLocation>
        <location evidence="2">Cell membrane</location>
        <topology evidence="2">Multi-pass membrane protein</topology>
    </subcellularLocation>
</comment>
<dbReference type="GO" id="GO:0005524">
    <property type="term" value="F:ATP binding"/>
    <property type="evidence" value="ECO:0007669"/>
    <property type="project" value="UniProtKB-KW"/>
</dbReference>
<dbReference type="Pfam" id="PF13426">
    <property type="entry name" value="PAS_9"/>
    <property type="match status" value="1"/>
</dbReference>
<feature type="transmembrane region" description="Helical" evidence="14">
    <location>
        <begin position="172"/>
        <end position="190"/>
    </location>
</feature>
<keyword evidence="10" id="KW-0067">ATP-binding</keyword>
<keyword evidence="9 18" id="KW-0418">Kinase</keyword>
<keyword evidence="8" id="KW-0547">Nucleotide-binding</keyword>
<evidence type="ECO:0000256" key="5">
    <source>
        <dbReference type="ARBA" id="ARBA00022553"/>
    </source>
</evidence>